<dbReference type="OrthoDB" id="4150019at2759"/>
<gene>
    <name evidence="2" type="ORF">B0A50_04447</name>
</gene>
<accession>A0A4U0U0L8</accession>
<proteinExistence type="predicted"/>
<evidence type="ECO:0000313" key="2">
    <source>
        <dbReference type="EMBL" id="TKA27615.1"/>
    </source>
</evidence>
<reference evidence="2 3" key="1">
    <citation type="submission" date="2017-03" db="EMBL/GenBank/DDBJ databases">
        <title>Genomes of endolithic fungi from Antarctica.</title>
        <authorList>
            <person name="Coleine C."/>
            <person name="Masonjones S."/>
            <person name="Stajich J.E."/>
        </authorList>
    </citation>
    <scope>NUCLEOTIDE SEQUENCE [LARGE SCALE GENOMIC DNA]</scope>
    <source>
        <strain evidence="2 3">CCFEE 6315</strain>
    </source>
</reference>
<feature type="compositionally biased region" description="Polar residues" evidence="1">
    <location>
        <begin position="63"/>
        <end position="79"/>
    </location>
</feature>
<comment type="caution">
    <text evidence="2">The sequence shown here is derived from an EMBL/GenBank/DDBJ whole genome shotgun (WGS) entry which is preliminary data.</text>
</comment>
<name>A0A4U0U0L8_9PEZI</name>
<feature type="region of interest" description="Disordered" evidence="1">
    <location>
        <begin position="1"/>
        <end position="85"/>
    </location>
</feature>
<organism evidence="2 3">
    <name type="scientific">Salinomyces thailandicus</name>
    <dbReference type="NCBI Taxonomy" id="706561"/>
    <lineage>
        <taxon>Eukaryota</taxon>
        <taxon>Fungi</taxon>
        <taxon>Dikarya</taxon>
        <taxon>Ascomycota</taxon>
        <taxon>Pezizomycotina</taxon>
        <taxon>Dothideomycetes</taxon>
        <taxon>Dothideomycetidae</taxon>
        <taxon>Mycosphaerellales</taxon>
        <taxon>Teratosphaeriaceae</taxon>
        <taxon>Salinomyces</taxon>
    </lineage>
</organism>
<evidence type="ECO:0000313" key="3">
    <source>
        <dbReference type="Proteomes" id="UP000308549"/>
    </source>
</evidence>
<feature type="compositionally biased region" description="Basic residues" evidence="1">
    <location>
        <begin position="50"/>
        <end position="60"/>
    </location>
</feature>
<dbReference type="EMBL" id="NAJL01000022">
    <property type="protein sequence ID" value="TKA27615.1"/>
    <property type="molecule type" value="Genomic_DNA"/>
</dbReference>
<dbReference type="Proteomes" id="UP000308549">
    <property type="component" value="Unassembled WGS sequence"/>
</dbReference>
<protein>
    <submittedName>
        <fullName evidence="2">Uncharacterized protein</fullName>
    </submittedName>
</protein>
<keyword evidence="3" id="KW-1185">Reference proteome</keyword>
<dbReference type="AlphaFoldDB" id="A0A4U0U0L8"/>
<evidence type="ECO:0000256" key="1">
    <source>
        <dbReference type="SAM" id="MobiDB-lite"/>
    </source>
</evidence>
<sequence length="100" mass="10554">MSYYPSLDGNVPTYTSTASGAIPTASGPANANHADPSFAPEPPLASLSSSKKRKPSKSKSAKQLSRSVSTPQLFGSSIMSDFDDKKRNKLGYQRISIACA</sequence>